<reference evidence="2 3" key="1">
    <citation type="submission" date="2023-12" db="EMBL/GenBank/DDBJ databases">
        <title>Novel species of the genus Arcicella isolated from rivers.</title>
        <authorList>
            <person name="Lu H."/>
        </authorList>
    </citation>
    <scope>NUCLEOTIDE SEQUENCE [LARGE SCALE GENOMIC DNA]</scope>
    <source>
        <strain evidence="2 3">KCTC 23307</strain>
    </source>
</reference>
<dbReference type="Gene3D" id="1.25.40.10">
    <property type="entry name" value="Tetratricopeptide repeat domain"/>
    <property type="match status" value="1"/>
</dbReference>
<dbReference type="InterPro" id="IPR021314">
    <property type="entry name" value="DUF2911"/>
</dbReference>
<gene>
    <name evidence="2" type="ORF">VB248_04005</name>
</gene>
<dbReference type="Proteomes" id="UP001302949">
    <property type="component" value="Unassembled WGS sequence"/>
</dbReference>
<dbReference type="EMBL" id="JAYFUM010000005">
    <property type="protein sequence ID" value="MEA5138279.1"/>
    <property type="molecule type" value="Genomic_DNA"/>
</dbReference>
<dbReference type="InterPro" id="IPR011990">
    <property type="entry name" value="TPR-like_helical_dom_sf"/>
</dbReference>
<feature type="signal peptide" evidence="1">
    <location>
        <begin position="1"/>
        <end position="18"/>
    </location>
</feature>
<evidence type="ECO:0000313" key="2">
    <source>
        <dbReference type="EMBL" id="MEA5138279.1"/>
    </source>
</evidence>
<protein>
    <submittedName>
        <fullName evidence="2">DUF2911 domain-containing protein</fullName>
    </submittedName>
</protein>
<name>A0ABU5Q7A6_9BACT</name>
<keyword evidence="1" id="KW-0732">Signal</keyword>
<proteinExistence type="predicted"/>
<organism evidence="2 3">
    <name type="scientific">Arcicella rigui</name>
    <dbReference type="NCBI Taxonomy" id="797020"/>
    <lineage>
        <taxon>Bacteria</taxon>
        <taxon>Pseudomonadati</taxon>
        <taxon>Bacteroidota</taxon>
        <taxon>Cytophagia</taxon>
        <taxon>Cytophagales</taxon>
        <taxon>Flectobacillaceae</taxon>
        <taxon>Arcicella</taxon>
    </lineage>
</organism>
<evidence type="ECO:0000313" key="3">
    <source>
        <dbReference type="Proteomes" id="UP001302949"/>
    </source>
</evidence>
<keyword evidence="3" id="KW-1185">Reference proteome</keyword>
<sequence>MKKLFLGILVCLSVSAKAQLRLPQPSSAASVSQTVGTTDFTVKYSRPNVRGREIFGSLIAYDKVWRTGANAATQISFSNDITLGGQKVAAGTYSVFSIPTKEDWTLILNKDVTASEQSYSKEKDVLRTSVKALTIPKTESFSIDFSDITDTSANLNIYWADKKVSAPIFIETAKIAENAITKAVNDHANTMRAAAEFYLSKGKFEQALTAINTSMTGGENVRNVWVKAQVLSKLGNYTEAFPLAQKALALLNADATNSFGFLKDAIEKGVAEYKTKLPVAAPYTPAKKKKASL</sequence>
<evidence type="ECO:0000256" key="1">
    <source>
        <dbReference type="SAM" id="SignalP"/>
    </source>
</evidence>
<dbReference type="SUPFAM" id="SSF48452">
    <property type="entry name" value="TPR-like"/>
    <property type="match status" value="1"/>
</dbReference>
<dbReference type="RefSeq" id="WP_323295448.1">
    <property type="nucleotide sequence ID" value="NZ_JAYFUM010000005.1"/>
</dbReference>
<feature type="chain" id="PRO_5046197258" evidence="1">
    <location>
        <begin position="19"/>
        <end position="293"/>
    </location>
</feature>
<accession>A0ABU5Q7A6</accession>
<dbReference type="Pfam" id="PF11138">
    <property type="entry name" value="DUF2911"/>
    <property type="match status" value="1"/>
</dbReference>
<comment type="caution">
    <text evidence="2">The sequence shown here is derived from an EMBL/GenBank/DDBJ whole genome shotgun (WGS) entry which is preliminary data.</text>
</comment>